<evidence type="ECO:0000256" key="1">
    <source>
        <dbReference type="ARBA" id="ARBA00022487"/>
    </source>
</evidence>
<accession>A0A3R9R5M0</accession>
<protein>
    <recommendedName>
        <fullName evidence="4">4-O-methyl-glucuronoyl methylesterase-like domain-containing protein</fullName>
    </recommendedName>
</protein>
<dbReference type="EMBL" id="RSDW01000001">
    <property type="protein sequence ID" value="RSL18550.1"/>
    <property type="molecule type" value="Genomic_DNA"/>
</dbReference>
<dbReference type="InterPro" id="IPR029058">
    <property type="entry name" value="AB_hydrolase_fold"/>
</dbReference>
<dbReference type="InterPro" id="IPR054579">
    <property type="entry name" value="GCE-like_dom"/>
</dbReference>
<dbReference type="RefSeq" id="WP_125486899.1">
    <property type="nucleotide sequence ID" value="NZ_RSDW01000001.1"/>
</dbReference>
<dbReference type="Proteomes" id="UP000269669">
    <property type="component" value="Unassembled WGS sequence"/>
</dbReference>
<evidence type="ECO:0000259" key="4">
    <source>
        <dbReference type="Pfam" id="PF22244"/>
    </source>
</evidence>
<organism evidence="5 6">
    <name type="scientific">Edaphobacter aggregans</name>
    <dbReference type="NCBI Taxonomy" id="570835"/>
    <lineage>
        <taxon>Bacteria</taxon>
        <taxon>Pseudomonadati</taxon>
        <taxon>Acidobacteriota</taxon>
        <taxon>Terriglobia</taxon>
        <taxon>Terriglobales</taxon>
        <taxon>Acidobacteriaceae</taxon>
        <taxon>Edaphobacter</taxon>
    </lineage>
</organism>
<keyword evidence="1" id="KW-0719">Serine esterase</keyword>
<gene>
    <name evidence="5" type="ORF">EDE15_4139</name>
</gene>
<keyword evidence="3" id="KW-0378">Hydrolase</keyword>
<dbReference type="Gene3D" id="3.40.50.1820">
    <property type="entry name" value="alpha/beta hydrolase"/>
    <property type="match status" value="1"/>
</dbReference>
<reference evidence="5 6" key="1">
    <citation type="submission" date="2018-12" db="EMBL/GenBank/DDBJ databases">
        <title>Sequencing of bacterial isolates from soil warming experiment in Harvard Forest, Massachusetts, USA.</title>
        <authorList>
            <person name="Deangelis K."/>
        </authorList>
    </citation>
    <scope>NUCLEOTIDE SEQUENCE [LARGE SCALE GENOMIC DNA]</scope>
    <source>
        <strain evidence="5 6">EB153</strain>
    </source>
</reference>
<sequence length="884" mass="92050">MRQSLRSLHLTWISFGLVAVWLLCAANPQAQGQTPPLVYSVENTGASFAAPVLPDFAHSPINRQLPDPFVFFDGTRDTSWGAFEQHRNEWMQAIYKNEIGTKPDCHDCTVTASYVPTTGAATPRGTLTINVNRAGNPYTLTFTAAIVLPAVSAACVQPANGWPYVVGMGSATGSWPASAFNASTASPAGVTVKPAGCAATVVYSLNSITSYTGGGNAGSTSGQHINDPFYKLYPEYCAGYCVAANGYPNGSNHGQYASWSWGISRLIDGIQIAASQANSQLPLDTGHSAVTGCSYAGKMAMWGGALDERIALSIAQENGGGGAPSWRVSHEVQVQGSVENINDTSYEWFGSQMHQFDSAGVYKMPTDHFELMALMAPRAMLQTGDSNYYWLGDLSATFDSMATQAIYDNYGIGDRFNYYADTVHFHCVVPAYQQNATQPIINRFMFGTNDATNVKVAEQFADALQPGAQPTWDPKMWTAWWGTGNPPAFPPADVWNSGGDVMLPLNQNITVNSGDTITTSYSLTMPGTHAAATVTVPTAFTEVDIACTDNTSYTLVVPAPNSSGYQTNNQVYTIAANDNSTQTSATYSVTNPGCSNGAPGQTTGTYFFALGKSNPGAGNPGLAGFSTTNGLPAAGVTDPVNVTFNLADSTTSQGGTWAPWTTLNWHNPYSCTPPGCPLTPTITWPAPTTMLADTPLTSDQLNPTAASTLLSGFTTTGTSGLLTTAPIPGTWSFNPPAGTVLSPGMNMLTATFTPTNVITPTTTAANAYKTYTVATAQVPILVGTVTITATGALSKIAGGYQMVVTVKNGGNVTASNVQLTGATLGSASGGTLPASLGDIAGGGSASVTLTFPSSAGGDGAPIAERLSGTYTGGTFGGSFRATLP</sequence>
<feature type="domain" description="4-O-methyl-glucuronoyl methylesterase-like" evidence="4">
    <location>
        <begin position="247"/>
        <end position="411"/>
    </location>
</feature>
<dbReference type="AlphaFoldDB" id="A0A3R9R5M0"/>
<evidence type="ECO:0000256" key="2">
    <source>
        <dbReference type="ARBA" id="ARBA00022729"/>
    </source>
</evidence>
<keyword evidence="2" id="KW-0732">Signal</keyword>
<comment type="caution">
    <text evidence="5">The sequence shown here is derived from an EMBL/GenBank/DDBJ whole genome shotgun (WGS) entry which is preliminary data.</text>
</comment>
<name>A0A3R9R5M0_9BACT</name>
<keyword evidence="6" id="KW-1185">Reference proteome</keyword>
<proteinExistence type="predicted"/>
<evidence type="ECO:0000313" key="5">
    <source>
        <dbReference type="EMBL" id="RSL18550.1"/>
    </source>
</evidence>
<evidence type="ECO:0000256" key="3">
    <source>
        <dbReference type="ARBA" id="ARBA00022801"/>
    </source>
</evidence>
<dbReference type="GO" id="GO:0052689">
    <property type="term" value="F:carboxylic ester hydrolase activity"/>
    <property type="evidence" value="ECO:0007669"/>
    <property type="project" value="UniProtKB-KW"/>
</dbReference>
<dbReference type="Pfam" id="PF22244">
    <property type="entry name" value="GCE_fung"/>
    <property type="match status" value="1"/>
</dbReference>
<dbReference type="OrthoDB" id="9809261at2"/>
<evidence type="ECO:0000313" key="6">
    <source>
        <dbReference type="Proteomes" id="UP000269669"/>
    </source>
</evidence>